<protein>
    <submittedName>
        <fullName evidence="2">Nitroreductase</fullName>
    </submittedName>
</protein>
<sequence>MRANRHHHSLQGCPDATVILVVMNKELFMKLELPTLVSRDPESLVDCIAYRRSYREFSEAALSINALSLLLWSAQGITGQDGKRATPSAGGLYPLHLRILVQRVESLEPGVYDYTPDAHSLERVGGHVTEGVVRELGIGDQPWLEEAALVIGVTVELEATIKHFESQPPNGERGVRYAYMEAGALTQNVHLQSTALGVGCVLVAGFDDSRAKKVLRLPSGLEPAALLCIGIRKK</sequence>
<feature type="domain" description="Nitroreductase" evidence="1">
    <location>
        <begin position="48"/>
        <end position="230"/>
    </location>
</feature>
<dbReference type="NCBIfam" id="TIGR03605">
    <property type="entry name" value="antibiot_sagB"/>
    <property type="match status" value="1"/>
</dbReference>
<dbReference type="OrthoDB" id="3723182at2"/>
<evidence type="ECO:0000259" key="1">
    <source>
        <dbReference type="Pfam" id="PF00881"/>
    </source>
</evidence>
<accession>A0A2A2F2I7</accession>
<dbReference type="AlphaFoldDB" id="A0A2A2F2I7"/>
<dbReference type="SUPFAM" id="SSF55469">
    <property type="entry name" value="FMN-dependent nitroreductase-like"/>
    <property type="match status" value="1"/>
</dbReference>
<dbReference type="InterPro" id="IPR020051">
    <property type="entry name" value="SagB-type_dehydrogenase"/>
</dbReference>
<comment type="caution">
    <text evidence="2">The sequence shown here is derived from an EMBL/GenBank/DDBJ whole genome shotgun (WGS) entry which is preliminary data.</text>
</comment>
<evidence type="ECO:0000313" key="3">
    <source>
        <dbReference type="Proteomes" id="UP000217771"/>
    </source>
</evidence>
<name>A0A2A2F2I7_9GAMM</name>
<reference evidence="2 3" key="1">
    <citation type="submission" date="2017-08" db="EMBL/GenBank/DDBJ databases">
        <title>Halomonas alkalisoli sp. nov., isolated from saline alkaline soil.</title>
        <authorList>
            <person name="Wang D."/>
            <person name="Zhang G."/>
        </authorList>
    </citation>
    <scope>NUCLEOTIDE SEQUENCE [LARGE SCALE GENOMIC DNA]</scope>
    <source>
        <strain evidence="2 3">WRN001</strain>
    </source>
</reference>
<dbReference type="InterPro" id="IPR000415">
    <property type="entry name" value="Nitroreductase-like"/>
</dbReference>
<dbReference type="InterPro" id="IPR052544">
    <property type="entry name" value="Bacteriocin_Proc_Enz"/>
</dbReference>
<organism evidence="2 3">
    <name type="scientific">Halomonas salipaludis</name>
    <dbReference type="NCBI Taxonomy" id="2032625"/>
    <lineage>
        <taxon>Bacteria</taxon>
        <taxon>Pseudomonadati</taxon>
        <taxon>Pseudomonadota</taxon>
        <taxon>Gammaproteobacteria</taxon>
        <taxon>Oceanospirillales</taxon>
        <taxon>Halomonadaceae</taxon>
        <taxon>Halomonas</taxon>
    </lineage>
</organism>
<dbReference type="PANTHER" id="PTHR43745:SF2">
    <property type="entry name" value="NITROREDUCTASE MJ1384-RELATED"/>
    <property type="match status" value="1"/>
</dbReference>
<gene>
    <name evidence="2" type="ORF">CK498_00300</name>
</gene>
<dbReference type="GO" id="GO:0016491">
    <property type="term" value="F:oxidoreductase activity"/>
    <property type="evidence" value="ECO:0007669"/>
    <property type="project" value="InterPro"/>
</dbReference>
<dbReference type="EMBL" id="NSKB01000001">
    <property type="protein sequence ID" value="PAU78859.1"/>
    <property type="molecule type" value="Genomic_DNA"/>
</dbReference>
<dbReference type="InterPro" id="IPR029479">
    <property type="entry name" value="Nitroreductase"/>
</dbReference>
<proteinExistence type="predicted"/>
<keyword evidence="3" id="KW-1185">Reference proteome</keyword>
<dbReference type="Proteomes" id="UP000217771">
    <property type="component" value="Unassembled WGS sequence"/>
</dbReference>
<dbReference type="Pfam" id="PF00881">
    <property type="entry name" value="Nitroreductase"/>
    <property type="match status" value="1"/>
</dbReference>
<dbReference type="CDD" id="cd02142">
    <property type="entry name" value="McbC_SagB-like_oxidoreductase"/>
    <property type="match status" value="1"/>
</dbReference>
<dbReference type="PANTHER" id="PTHR43745">
    <property type="entry name" value="NITROREDUCTASE MJ1384-RELATED"/>
    <property type="match status" value="1"/>
</dbReference>
<dbReference type="Gene3D" id="3.40.109.10">
    <property type="entry name" value="NADH Oxidase"/>
    <property type="match status" value="1"/>
</dbReference>
<evidence type="ECO:0000313" key="2">
    <source>
        <dbReference type="EMBL" id="PAU78859.1"/>
    </source>
</evidence>